<dbReference type="GO" id="GO:0009451">
    <property type="term" value="P:RNA modification"/>
    <property type="evidence" value="ECO:0007669"/>
    <property type="project" value="InterPro"/>
</dbReference>
<dbReference type="InterPro" id="IPR011990">
    <property type="entry name" value="TPR-like_helical_dom_sf"/>
</dbReference>
<dbReference type="InterPro" id="IPR002885">
    <property type="entry name" value="PPR_rpt"/>
</dbReference>
<comment type="caution">
    <text evidence="2">The sequence shown here is derived from an EMBL/GenBank/DDBJ whole genome shotgun (WGS) entry which is preliminary data.</text>
</comment>
<sequence length="211" mass="23359">MVSAITNSGRPHEALTLYNHMLESKTVQPNQFLYSAVLKACGLMGDVELGKLAHQHVSQARLEFDTVLMNALLDMYVKCGSLRDAKRVFCVKIPLHGTPSFLDHAKQGLMRDALNLFDQMPEPDLVSWNSIIAGLADNASPHALQFFSMMHGKGLKHDAFTFPCALKTCSLLGELTMGRQIHCCIIKSGFECSCYCISALIDMYSNCKLLD</sequence>
<reference evidence="2 3" key="1">
    <citation type="submission" date="2018-09" db="EMBL/GenBank/DDBJ databases">
        <title>A high-quality reference genome of wild soybean provides a powerful tool to mine soybean genomes.</title>
        <authorList>
            <person name="Xie M."/>
            <person name="Chung C.Y.L."/>
            <person name="Li M.-W."/>
            <person name="Wong F.-L."/>
            <person name="Chan T.-F."/>
            <person name="Lam H.-M."/>
        </authorList>
    </citation>
    <scope>NUCLEOTIDE SEQUENCE [LARGE SCALE GENOMIC DNA]</scope>
    <source>
        <strain evidence="3">cv. W05</strain>
        <tissue evidence="2">Hypocotyl of etiolated seedlings</tissue>
    </source>
</reference>
<dbReference type="InterPro" id="IPR046960">
    <property type="entry name" value="PPR_At4g14850-like_plant"/>
</dbReference>
<name>A0A445L5J3_GLYSO</name>
<dbReference type="GO" id="GO:0003723">
    <property type="term" value="F:RNA binding"/>
    <property type="evidence" value="ECO:0007669"/>
    <property type="project" value="InterPro"/>
</dbReference>
<dbReference type="Gene3D" id="1.25.40.10">
    <property type="entry name" value="Tetratricopeptide repeat domain"/>
    <property type="match status" value="2"/>
</dbReference>
<dbReference type="SMR" id="A0A445L5J3"/>
<dbReference type="AlphaFoldDB" id="A0A445L5J3"/>
<gene>
    <name evidence="2" type="ORF">D0Y65_010786</name>
</gene>
<dbReference type="EMBL" id="QZWG01000004">
    <property type="protein sequence ID" value="RZC18305.1"/>
    <property type="molecule type" value="Genomic_DNA"/>
</dbReference>
<evidence type="ECO:0000256" key="1">
    <source>
        <dbReference type="ARBA" id="ARBA00022737"/>
    </source>
</evidence>
<dbReference type="Proteomes" id="UP000289340">
    <property type="component" value="Chromosome 4"/>
</dbReference>
<proteinExistence type="predicted"/>
<dbReference type="Pfam" id="PF01535">
    <property type="entry name" value="PPR"/>
    <property type="match status" value="3"/>
</dbReference>
<protein>
    <submittedName>
        <fullName evidence="2">Pentatricopeptide repeat-containing protein</fullName>
    </submittedName>
</protein>
<evidence type="ECO:0000313" key="2">
    <source>
        <dbReference type="EMBL" id="RZC18305.1"/>
    </source>
</evidence>
<dbReference type="PANTHER" id="PTHR47926">
    <property type="entry name" value="PENTATRICOPEPTIDE REPEAT-CONTAINING PROTEIN"/>
    <property type="match status" value="1"/>
</dbReference>
<organism evidence="2 3">
    <name type="scientific">Glycine soja</name>
    <name type="common">Wild soybean</name>
    <dbReference type="NCBI Taxonomy" id="3848"/>
    <lineage>
        <taxon>Eukaryota</taxon>
        <taxon>Viridiplantae</taxon>
        <taxon>Streptophyta</taxon>
        <taxon>Embryophyta</taxon>
        <taxon>Tracheophyta</taxon>
        <taxon>Spermatophyta</taxon>
        <taxon>Magnoliopsida</taxon>
        <taxon>eudicotyledons</taxon>
        <taxon>Gunneridae</taxon>
        <taxon>Pentapetalae</taxon>
        <taxon>rosids</taxon>
        <taxon>fabids</taxon>
        <taxon>Fabales</taxon>
        <taxon>Fabaceae</taxon>
        <taxon>Papilionoideae</taxon>
        <taxon>50 kb inversion clade</taxon>
        <taxon>NPAAA clade</taxon>
        <taxon>indigoferoid/millettioid clade</taxon>
        <taxon>Phaseoleae</taxon>
        <taxon>Glycine</taxon>
        <taxon>Glycine subgen. Soja</taxon>
    </lineage>
</organism>
<keyword evidence="3" id="KW-1185">Reference proteome</keyword>
<dbReference type="Gramene" id="XM_028374398.1">
    <property type="protein sequence ID" value="XP_028230199.1"/>
    <property type="gene ID" value="LOC114410452"/>
</dbReference>
<dbReference type="PANTHER" id="PTHR47926:SF533">
    <property type="entry name" value="DYW DOMAIN-CONTAINING PROTEIN"/>
    <property type="match status" value="1"/>
</dbReference>
<accession>A0A445L5J3</accession>
<evidence type="ECO:0000313" key="3">
    <source>
        <dbReference type="Proteomes" id="UP000289340"/>
    </source>
</evidence>
<keyword evidence="1" id="KW-0677">Repeat</keyword>